<organism evidence="2 3">
    <name type="scientific">Paraclostridium sordellii</name>
    <name type="common">Clostridium sordellii</name>
    <dbReference type="NCBI Taxonomy" id="1505"/>
    <lineage>
        <taxon>Bacteria</taxon>
        <taxon>Bacillati</taxon>
        <taxon>Bacillota</taxon>
        <taxon>Clostridia</taxon>
        <taxon>Peptostreptococcales</taxon>
        <taxon>Peptostreptococcaceae</taxon>
        <taxon>Paraclostridium</taxon>
    </lineage>
</organism>
<dbReference type="Proteomes" id="UP000049127">
    <property type="component" value="Unassembled WGS sequence"/>
</dbReference>
<reference evidence="2 3" key="1">
    <citation type="submission" date="2015-01" db="EMBL/GenBank/DDBJ databases">
        <authorList>
            <person name="Aslett A.Martin."/>
            <person name="De Silva Nishadi"/>
        </authorList>
    </citation>
    <scope>NUCLEOTIDE SEQUENCE [LARGE SCALE GENOMIC DNA]</scope>
    <source>
        <strain evidence="2 3">R28058</strain>
    </source>
</reference>
<feature type="transmembrane region" description="Helical" evidence="1">
    <location>
        <begin position="213"/>
        <end position="239"/>
    </location>
</feature>
<sequence length="384" mass="43543">MKDLIKFELYKIFSKKIVLILLAICIIASLSETVTSYLDIRSKGLSYSSIQKIGKEYEGESITEQKTNIFEKQGTALLRKYNDGKILSDKEKVRTFGMMDYMLGTNPEYMINGKFYTFNDMKKELKRLEKEGAINNYEYKELKYIHDLVDKKETPKYYFKFGWREATDFNMNCMWMSILILVSICTIFSNEYQSNTASIVLSSKNGQKKLTTAKVITGLIFSTFVSLIMNGIQVIILAMHGFKGWDVPMSFLPSCVRTPYTVNIGTFYIYGLIVSFIGVLLFTLVIMLASLISKSNLVSLAAGVAILLGPEFIGRFMPTYNLTKIFAELNIESLIGPKSIFGNISTYNIFGKPVLYLNVIVTIGIISIPIVLYFINKLGKKQVV</sequence>
<keyword evidence="1" id="KW-1133">Transmembrane helix</keyword>
<feature type="transmembrane region" description="Helical" evidence="1">
    <location>
        <begin position="174"/>
        <end position="192"/>
    </location>
</feature>
<dbReference type="PANTHER" id="PTHR37305:SF1">
    <property type="entry name" value="MEMBRANE PROTEIN"/>
    <property type="match status" value="1"/>
</dbReference>
<feature type="transmembrane region" description="Helical" evidence="1">
    <location>
        <begin position="355"/>
        <end position="375"/>
    </location>
</feature>
<dbReference type="AlphaFoldDB" id="A0A0C7R496"/>
<proteinExistence type="predicted"/>
<evidence type="ECO:0000256" key="1">
    <source>
        <dbReference type="SAM" id="Phobius"/>
    </source>
</evidence>
<accession>A0A0C7R496</accession>
<name>A0A0C7R496_PARSO</name>
<feature type="transmembrane region" description="Helical" evidence="1">
    <location>
        <begin position="297"/>
        <end position="317"/>
    </location>
</feature>
<feature type="transmembrane region" description="Helical" evidence="1">
    <location>
        <begin position="267"/>
        <end position="290"/>
    </location>
</feature>
<keyword evidence="2" id="KW-0449">Lipoprotein</keyword>
<evidence type="ECO:0000313" key="3">
    <source>
        <dbReference type="Proteomes" id="UP000049127"/>
    </source>
</evidence>
<gene>
    <name evidence="2" type="ORF">R28058_13881</name>
</gene>
<evidence type="ECO:0000313" key="2">
    <source>
        <dbReference type="EMBL" id="CEQ03655.1"/>
    </source>
</evidence>
<keyword evidence="1" id="KW-0472">Membrane</keyword>
<protein>
    <submittedName>
        <fullName evidence="2">Putative lipoprotein</fullName>
    </submittedName>
</protein>
<dbReference type="RefSeq" id="WP_055341913.1">
    <property type="nucleotide sequence ID" value="NZ_CDNI01000003.1"/>
</dbReference>
<dbReference type="EMBL" id="CEKZ01000003">
    <property type="protein sequence ID" value="CEQ03655.1"/>
    <property type="molecule type" value="Genomic_DNA"/>
</dbReference>
<dbReference type="PANTHER" id="PTHR37305">
    <property type="entry name" value="INTEGRAL MEMBRANE PROTEIN-RELATED"/>
    <property type="match status" value="1"/>
</dbReference>
<keyword evidence="1" id="KW-0812">Transmembrane</keyword>
<dbReference type="OrthoDB" id="1700423at2"/>